<evidence type="ECO:0000313" key="8">
    <source>
        <dbReference type="EMBL" id="KAF2008429.1"/>
    </source>
</evidence>
<dbReference type="InterPro" id="IPR051711">
    <property type="entry name" value="Stress_Response_Reg"/>
</dbReference>
<dbReference type="EMBL" id="ML978083">
    <property type="protein sequence ID" value="KAF2008429.1"/>
    <property type="molecule type" value="Genomic_DNA"/>
</dbReference>
<evidence type="ECO:0000313" key="9">
    <source>
        <dbReference type="Proteomes" id="UP000799778"/>
    </source>
</evidence>
<dbReference type="PANTHER" id="PTHR47540">
    <property type="entry name" value="THIAMINE REPRESSIBLE GENES REGULATORY PROTEIN THI5"/>
    <property type="match status" value="1"/>
</dbReference>
<feature type="domain" description="Zn(2)-C6 fungal-type" evidence="7">
    <location>
        <begin position="18"/>
        <end position="47"/>
    </location>
</feature>
<keyword evidence="9" id="KW-1185">Reference proteome</keyword>
<dbReference type="SUPFAM" id="SSF57701">
    <property type="entry name" value="Zn2/Cys6 DNA-binding domain"/>
    <property type="match status" value="1"/>
</dbReference>
<name>A0A6A5X652_9PLEO</name>
<dbReference type="Pfam" id="PF04082">
    <property type="entry name" value="Fungal_trans"/>
    <property type="match status" value="1"/>
</dbReference>
<keyword evidence="3" id="KW-0805">Transcription regulation</keyword>
<dbReference type="GO" id="GO:0006351">
    <property type="term" value="P:DNA-templated transcription"/>
    <property type="evidence" value="ECO:0007669"/>
    <property type="project" value="InterPro"/>
</dbReference>
<dbReference type="GeneID" id="54291702"/>
<protein>
    <recommendedName>
        <fullName evidence="7">Zn(2)-C6 fungal-type domain-containing protein</fullName>
    </recommendedName>
</protein>
<dbReference type="Proteomes" id="UP000799778">
    <property type="component" value="Unassembled WGS sequence"/>
</dbReference>
<dbReference type="InterPro" id="IPR001138">
    <property type="entry name" value="Zn2Cys6_DnaBD"/>
</dbReference>
<organism evidence="8 9">
    <name type="scientific">Aaosphaeria arxii CBS 175.79</name>
    <dbReference type="NCBI Taxonomy" id="1450172"/>
    <lineage>
        <taxon>Eukaryota</taxon>
        <taxon>Fungi</taxon>
        <taxon>Dikarya</taxon>
        <taxon>Ascomycota</taxon>
        <taxon>Pezizomycotina</taxon>
        <taxon>Dothideomycetes</taxon>
        <taxon>Pleosporomycetidae</taxon>
        <taxon>Pleosporales</taxon>
        <taxon>Pleosporales incertae sedis</taxon>
        <taxon>Aaosphaeria</taxon>
    </lineage>
</organism>
<evidence type="ECO:0000256" key="3">
    <source>
        <dbReference type="ARBA" id="ARBA00023015"/>
    </source>
</evidence>
<dbReference type="AlphaFoldDB" id="A0A6A5X652"/>
<dbReference type="GO" id="GO:0043565">
    <property type="term" value="F:sequence-specific DNA binding"/>
    <property type="evidence" value="ECO:0007669"/>
    <property type="project" value="TreeGrafter"/>
</dbReference>
<dbReference type="InterPro" id="IPR007219">
    <property type="entry name" value="XnlR_reg_dom"/>
</dbReference>
<dbReference type="CDD" id="cd00067">
    <property type="entry name" value="GAL4"/>
    <property type="match status" value="1"/>
</dbReference>
<evidence type="ECO:0000256" key="1">
    <source>
        <dbReference type="ARBA" id="ARBA00004123"/>
    </source>
</evidence>
<dbReference type="CDD" id="cd12148">
    <property type="entry name" value="fungal_TF_MHR"/>
    <property type="match status" value="1"/>
</dbReference>
<keyword evidence="2" id="KW-0479">Metal-binding</keyword>
<dbReference type="Pfam" id="PF00172">
    <property type="entry name" value="Zn_clus"/>
    <property type="match status" value="1"/>
</dbReference>
<dbReference type="Gene3D" id="4.10.240.10">
    <property type="entry name" value="Zn(2)-C6 fungal-type DNA-binding domain"/>
    <property type="match status" value="1"/>
</dbReference>
<gene>
    <name evidence="8" type="ORF">BU24DRAFT_497895</name>
</gene>
<dbReference type="GO" id="GO:0045944">
    <property type="term" value="P:positive regulation of transcription by RNA polymerase II"/>
    <property type="evidence" value="ECO:0007669"/>
    <property type="project" value="TreeGrafter"/>
</dbReference>
<sequence length="657" mass="74029">MSLASAVSTFGDKRRPTACQRCHKRKVKCSGGVPCQNCQIAGTICTFPTRDRNVVVSEVYLQRLQALAETNIVNHGSSTPLNLEADVTSRGPEHNGALGTPRSTLANREYRAEKLTLKHATAEAFVSGLQRLSTKDAESSPESTFQNDWTSRADSYSVGATEVSSYDYVSLNFDTSCENVSIQLPPYPYAVQLVSQFETFMAWEYHWYCRKEFHSSLEGTYRCPDSARSRNRIWLCKMMAVLALGESYNSYEPPLIDLSQASEKSHRPGQDKDTRDSYLPGLRFFEQALSLFKMPSEEPDIQHIEALNLIAFFCYSLNRRKTAYMYAGMSARIANSLMLHIPTMAEGPVVAEYRRRIWWTTFLMDNMVSSEMGLRPAFGFAQAEHPFPSDEHIPPAYQADFWDCSIMTAHLKLCNIRSHILETVGHLQESDFTSYEGVIAVPLRELDSWKNELSPDIVFDFAGGVPQQMIDKPSMRSLASCYLRYHQGYIMLIRPIFFKLLSIVLGKVTDMSSIDGLLALSARCLEAAKCNMRIIKTLSDRSRLAKYGFYDSLHLFSGIMIFSLSRLVNAIRPLSLIQESDDLSLYFTARDLLLSMAACGNLASKGHVQMLEDIERRLDNISQTQDSQVLDVRLDEISPWIDSVGGVNMFLDMSGIS</sequence>
<dbReference type="SMART" id="SM00066">
    <property type="entry name" value="GAL4"/>
    <property type="match status" value="1"/>
</dbReference>
<evidence type="ECO:0000259" key="7">
    <source>
        <dbReference type="PROSITE" id="PS50048"/>
    </source>
</evidence>
<evidence type="ECO:0000256" key="2">
    <source>
        <dbReference type="ARBA" id="ARBA00022723"/>
    </source>
</evidence>
<dbReference type="OrthoDB" id="3266505at2759"/>
<reference evidence="8" key="1">
    <citation type="journal article" date="2020" name="Stud. Mycol.">
        <title>101 Dothideomycetes genomes: a test case for predicting lifestyles and emergence of pathogens.</title>
        <authorList>
            <person name="Haridas S."/>
            <person name="Albert R."/>
            <person name="Binder M."/>
            <person name="Bloem J."/>
            <person name="Labutti K."/>
            <person name="Salamov A."/>
            <person name="Andreopoulos B."/>
            <person name="Baker S."/>
            <person name="Barry K."/>
            <person name="Bills G."/>
            <person name="Bluhm B."/>
            <person name="Cannon C."/>
            <person name="Castanera R."/>
            <person name="Culley D."/>
            <person name="Daum C."/>
            <person name="Ezra D."/>
            <person name="Gonzalez J."/>
            <person name="Henrissat B."/>
            <person name="Kuo A."/>
            <person name="Liang C."/>
            <person name="Lipzen A."/>
            <person name="Lutzoni F."/>
            <person name="Magnuson J."/>
            <person name="Mondo S."/>
            <person name="Nolan M."/>
            <person name="Ohm R."/>
            <person name="Pangilinan J."/>
            <person name="Park H.-J."/>
            <person name="Ramirez L."/>
            <person name="Alfaro M."/>
            <person name="Sun H."/>
            <person name="Tritt A."/>
            <person name="Yoshinaga Y."/>
            <person name="Zwiers L.-H."/>
            <person name="Turgeon B."/>
            <person name="Goodwin S."/>
            <person name="Spatafora J."/>
            <person name="Crous P."/>
            <person name="Grigoriev I."/>
        </authorList>
    </citation>
    <scope>NUCLEOTIDE SEQUENCE</scope>
    <source>
        <strain evidence="8">CBS 175.79</strain>
    </source>
</reference>
<dbReference type="InterPro" id="IPR036864">
    <property type="entry name" value="Zn2-C6_fun-type_DNA-bd_sf"/>
</dbReference>
<dbReference type="RefSeq" id="XP_033376768.1">
    <property type="nucleotide sequence ID" value="XM_033534305.1"/>
</dbReference>
<proteinExistence type="predicted"/>
<dbReference type="SMART" id="SM00906">
    <property type="entry name" value="Fungal_trans"/>
    <property type="match status" value="1"/>
</dbReference>
<dbReference type="GO" id="GO:0008270">
    <property type="term" value="F:zinc ion binding"/>
    <property type="evidence" value="ECO:0007669"/>
    <property type="project" value="InterPro"/>
</dbReference>
<comment type="subcellular location">
    <subcellularLocation>
        <location evidence="1">Nucleus</location>
    </subcellularLocation>
</comment>
<evidence type="ECO:0000256" key="6">
    <source>
        <dbReference type="ARBA" id="ARBA00023242"/>
    </source>
</evidence>
<keyword evidence="6" id="KW-0539">Nucleus</keyword>
<dbReference type="GO" id="GO:0005634">
    <property type="term" value="C:nucleus"/>
    <property type="evidence" value="ECO:0007669"/>
    <property type="project" value="UniProtKB-SubCell"/>
</dbReference>
<dbReference type="GO" id="GO:0000981">
    <property type="term" value="F:DNA-binding transcription factor activity, RNA polymerase II-specific"/>
    <property type="evidence" value="ECO:0007669"/>
    <property type="project" value="InterPro"/>
</dbReference>
<accession>A0A6A5X652</accession>
<evidence type="ECO:0000256" key="5">
    <source>
        <dbReference type="ARBA" id="ARBA00023163"/>
    </source>
</evidence>
<keyword evidence="5" id="KW-0804">Transcription</keyword>
<keyword evidence="4" id="KW-0238">DNA-binding</keyword>
<dbReference type="PROSITE" id="PS00463">
    <property type="entry name" value="ZN2_CY6_FUNGAL_1"/>
    <property type="match status" value="1"/>
</dbReference>
<evidence type="ECO:0000256" key="4">
    <source>
        <dbReference type="ARBA" id="ARBA00023125"/>
    </source>
</evidence>
<dbReference type="PROSITE" id="PS50048">
    <property type="entry name" value="ZN2_CY6_FUNGAL_2"/>
    <property type="match status" value="1"/>
</dbReference>
<dbReference type="PANTHER" id="PTHR47540:SF6">
    <property type="entry name" value="ZN(II)2CYS6 TRANSCRIPTION FACTOR (EUROFUNG)"/>
    <property type="match status" value="1"/>
</dbReference>